<dbReference type="EMBL" id="FUYZ01000001">
    <property type="protein sequence ID" value="SKB59442.1"/>
    <property type="molecule type" value="Genomic_DNA"/>
</dbReference>
<evidence type="ECO:0000313" key="1">
    <source>
        <dbReference type="EMBL" id="SKB59442.1"/>
    </source>
</evidence>
<sequence length="224" mass="26799">MKNIIRIIVVFASVMFSAQHLELGKDKINLENFKMPFDVNSFYKKQLELNKKTTELLEQDKMDTPAYDKLLKQYKFVEGIKTIDVSDTKKLLLYEMKSINTKDTLAFFGNVKFQKLEMISNQKNEFQSLRAVSFSYKDNKKNYEHLKNILVKKFGNPQKIDSDNFAEKEYFLWKTKDFVYILSLKIETEKDVPKYYYSDLYIINGENFEDLKMSFNKIYNYWNL</sequence>
<keyword evidence="2" id="KW-1185">Reference proteome</keyword>
<reference evidence="1 2" key="1">
    <citation type="submission" date="2017-02" db="EMBL/GenBank/DDBJ databases">
        <authorList>
            <person name="Peterson S.W."/>
        </authorList>
    </citation>
    <scope>NUCLEOTIDE SEQUENCE [LARGE SCALE GENOMIC DNA]</scope>
    <source>
        <strain evidence="1 2">DSM 22323</strain>
    </source>
</reference>
<dbReference type="RefSeq" id="WP_079665431.1">
    <property type="nucleotide sequence ID" value="NZ_FUYZ01000001.1"/>
</dbReference>
<dbReference type="STRING" id="619805.SAMN05660477_00098"/>
<organism evidence="1 2">
    <name type="scientific">Soonwooa buanensis</name>
    <dbReference type="NCBI Taxonomy" id="619805"/>
    <lineage>
        <taxon>Bacteria</taxon>
        <taxon>Pseudomonadati</taxon>
        <taxon>Bacteroidota</taxon>
        <taxon>Flavobacteriia</taxon>
        <taxon>Flavobacteriales</taxon>
        <taxon>Weeksellaceae</taxon>
        <taxon>Chryseobacterium group</taxon>
        <taxon>Soonwooa</taxon>
    </lineage>
</organism>
<gene>
    <name evidence="1" type="ORF">SAMN05660477_00098</name>
</gene>
<name>A0A1T5CIZ3_9FLAO</name>
<dbReference type="OrthoDB" id="1426180at2"/>
<proteinExistence type="predicted"/>
<dbReference type="AlphaFoldDB" id="A0A1T5CIZ3"/>
<dbReference type="Proteomes" id="UP000191112">
    <property type="component" value="Unassembled WGS sequence"/>
</dbReference>
<protein>
    <submittedName>
        <fullName evidence="1">Uncharacterized protein</fullName>
    </submittedName>
</protein>
<accession>A0A1T5CIZ3</accession>
<evidence type="ECO:0000313" key="2">
    <source>
        <dbReference type="Proteomes" id="UP000191112"/>
    </source>
</evidence>